<sequence>MAELGLADTNGILRLPWISPDRSSAGLGWPDLYVSTQSETPYRASFDAAGTHLVILHLGGPVTVRRGRDLVRRIPAGGLFMHPAGRDLTVELGGPLDTVHAYLSDTVLPVELNEEMGVADPLVEQLMLALDGVIRRWEPSARTYVDHLTGLFAAHLAHHFGRERVREKAAWLSERQLAEANDLMTARMAEPIPLADLAAAVSLSVSQFTRRFKAATGETPHRHLMRLRVEQACRLLRTSSLGIREIAVRCGFSHQEHLTRVMRARLGTTPAAYRRGR</sequence>
<dbReference type="AlphaFoldDB" id="A0A5C4MC30"/>
<keyword evidence="1" id="KW-0805">Transcription regulation</keyword>
<organism evidence="5 6">
    <name type="scientific">Amycolatopsis alkalitolerans</name>
    <dbReference type="NCBI Taxonomy" id="2547244"/>
    <lineage>
        <taxon>Bacteria</taxon>
        <taxon>Bacillati</taxon>
        <taxon>Actinomycetota</taxon>
        <taxon>Actinomycetes</taxon>
        <taxon>Pseudonocardiales</taxon>
        <taxon>Pseudonocardiaceae</taxon>
        <taxon>Amycolatopsis</taxon>
    </lineage>
</organism>
<gene>
    <name evidence="5" type="ORF">FG385_01760</name>
</gene>
<dbReference type="PROSITE" id="PS01124">
    <property type="entry name" value="HTH_ARAC_FAMILY_2"/>
    <property type="match status" value="1"/>
</dbReference>
<name>A0A5C4MC30_9PSEU</name>
<dbReference type="Proteomes" id="UP000305546">
    <property type="component" value="Unassembled WGS sequence"/>
</dbReference>
<dbReference type="EMBL" id="VDFW01000001">
    <property type="protein sequence ID" value="TNC29702.1"/>
    <property type="molecule type" value="Genomic_DNA"/>
</dbReference>
<dbReference type="PANTHER" id="PTHR46796:SF14">
    <property type="entry name" value="TRANSCRIPTIONAL REGULATORY PROTEIN"/>
    <property type="match status" value="1"/>
</dbReference>
<dbReference type="InterPro" id="IPR018060">
    <property type="entry name" value="HTH_AraC"/>
</dbReference>
<comment type="caution">
    <text evidence="5">The sequence shown here is derived from an EMBL/GenBank/DDBJ whole genome shotgun (WGS) entry which is preliminary data.</text>
</comment>
<keyword evidence="6" id="KW-1185">Reference proteome</keyword>
<proteinExistence type="predicted"/>
<protein>
    <submittedName>
        <fullName evidence="5">Helix-turn-helix transcriptional regulator</fullName>
    </submittedName>
</protein>
<dbReference type="PANTHER" id="PTHR46796">
    <property type="entry name" value="HTH-TYPE TRANSCRIPTIONAL ACTIVATOR RHAS-RELATED"/>
    <property type="match status" value="1"/>
</dbReference>
<reference evidence="5 6" key="1">
    <citation type="submission" date="2019-06" db="EMBL/GenBank/DDBJ databases">
        <title>Amycolatopsis alkalitolerans sp. nov., isolated from Gastrodia elata Blume.</title>
        <authorList>
            <person name="Narsing Rao M.P."/>
            <person name="Li W.J."/>
        </authorList>
    </citation>
    <scope>NUCLEOTIDE SEQUENCE [LARGE SCALE GENOMIC DNA]</scope>
    <source>
        <strain evidence="5 6">SYSUP0005</strain>
    </source>
</reference>
<keyword evidence="2" id="KW-0238">DNA-binding</keyword>
<dbReference type="GO" id="GO:0003700">
    <property type="term" value="F:DNA-binding transcription factor activity"/>
    <property type="evidence" value="ECO:0007669"/>
    <property type="project" value="InterPro"/>
</dbReference>
<evidence type="ECO:0000313" key="5">
    <source>
        <dbReference type="EMBL" id="TNC29702.1"/>
    </source>
</evidence>
<dbReference type="SUPFAM" id="SSF46689">
    <property type="entry name" value="Homeodomain-like"/>
    <property type="match status" value="2"/>
</dbReference>
<feature type="domain" description="HTH araC/xylS-type" evidence="4">
    <location>
        <begin position="178"/>
        <end position="276"/>
    </location>
</feature>
<keyword evidence="3" id="KW-0804">Transcription</keyword>
<dbReference type="RefSeq" id="WP_139094772.1">
    <property type="nucleotide sequence ID" value="NZ_VDFW01000001.1"/>
</dbReference>
<dbReference type="Pfam" id="PF12833">
    <property type="entry name" value="HTH_18"/>
    <property type="match status" value="1"/>
</dbReference>
<dbReference type="Gene3D" id="1.10.10.60">
    <property type="entry name" value="Homeodomain-like"/>
    <property type="match status" value="2"/>
</dbReference>
<dbReference type="OrthoDB" id="2060755at2"/>
<evidence type="ECO:0000256" key="3">
    <source>
        <dbReference type="ARBA" id="ARBA00023163"/>
    </source>
</evidence>
<evidence type="ECO:0000256" key="2">
    <source>
        <dbReference type="ARBA" id="ARBA00023125"/>
    </source>
</evidence>
<dbReference type="SMART" id="SM00342">
    <property type="entry name" value="HTH_ARAC"/>
    <property type="match status" value="1"/>
</dbReference>
<evidence type="ECO:0000259" key="4">
    <source>
        <dbReference type="PROSITE" id="PS01124"/>
    </source>
</evidence>
<evidence type="ECO:0000313" key="6">
    <source>
        <dbReference type="Proteomes" id="UP000305546"/>
    </source>
</evidence>
<dbReference type="InterPro" id="IPR009057">
    <property type="entry name" value="Homeodomain-like_sf"/>
</dbReference>
<accession>A0A5C4MC30</accession>
<evidence type="ECO:0000256" key="1">
    <source>
        <dbReference type="ARBA" id="ARBA00023015"/>
    </source>
</evidence>
<dbReference type="InterPro" id="IPR050204">
    <property type="entry name" value="AraC_XylS_family_regulators"/>
</dbReference>
<dbReference type="GO" id="GO:0043565">
    <property type="term" value="F:sequence-specific DNA binding"/>
    <property type="evidence" value="ECO:0007669"/>
    <property type="project" value="InterPro"/>
</dbReference>